<comment type="caution">
    <text evidence="9">The sequence shown here is derived from an EMBL/GenBank/DDBJ whole genome shotgun (WGS) entry which is preliminary data.</text>
</comment>
<dbReference type="Pfam" id="PF07690">
    <property type="entry name" value="MFS_1"/>
    <property type="match status" value="1"/>
</dbReference>
<feature type="transmembrane region" description="Helical" evidence="7">
    <location>
        <begin position="48"/>
        <end position="67"/>
    </location>
</feature>
<accession>A0A3N0GY36</accession>
<dbReference type="CDD" id="cd17321">
    <property type="entry name" value="MFS_MMR_MDR_like"/>
    <property type="match status" value="1"/>
</dbReference>
<keyword evidence="10" id="KW-1185">Reference proteome</keyword>
<evidence type="ECO:0000256" key="5">
    <source>
        <dbReference type="ARBA" id="ARBA00022989"/>
    </source>
</evidence>
<dbReference type="AlphaFoldDB" id="A0A3N0GY36"/>
<name>A0A3N0GY36_9ACTN</name>
<dbReference type="RefSeq" id="WP_123221016.1">
    <property type="nucleotide sequence ID" value="NZ_RJSF01000003.1"/>
</dbReference>
<keyword evidence="5 7" id="KW-1133">Transmembrane helix</keyword>
<feature type="transmembrane region" description="Helical" evidence="7">
    <location>
        <begin position="202"/>
        <end position="221"/>
    </location>
</feature>
<dbReference type="OrthoDB" id="7375466at2"/>
<feature type="transmembrane region" description="Helical" evidence="7">
    <location>
        <begin position="426"/>
        <end position="445"/>
    </location>
</feature>
<keyword evidence="6 7" id="KW-0472">Membrane</keyword>
<dbReference type="PRINTS" id="PR01036">
    <property type="entry name" value="TCRTETB"/>
</dbReference>
<dbReference type="InterPro" id="IPR020846">
    <property type="entry name" value="MFS_dom"/>
</dbReference>
<dbReference type="InterPro" id="IPR036259">
    <property type="entry name" value="MFS_trans_sf"/>
</dbReference>
<feature type="transmembrane region" description="Helical" evidence="7">
    <location>
        <begin position="329"/>
        <end position="348"/>
    </location>
</feature>
<feature type="transmembrane region" description="Helical" evidence="7">
    <location>
        <begin position="360"/>
        <end position="385"/>
    </location>
</feature>
<feature type="transmembrane region" description="Helical" evidence="7">
    <location>
        <begin position="169"/>
        <end position="190"/>
    </location>
</feature>
<evidence type="ECO:0000256" key="6">
    <source>
        <dbReference type="ARBA" id="ARBA00023136"/>
    </source>
</evidence>
<feature type="transmembrane region" description="Helical" evidence="7">
    <location>
        <begin position="303"/>
        <end position="322"/>
    </location>
</feature>
<proteinExistence type="predicted"/>
<dbReference type="InterPro" id="IPR011701">
    <property type="entry name" value="MFS"/>
</dbReference>
<feature type="transmembrane region" description="Helical" evidence="7">
    <location>
        <begin position="79"/>
        <end position="102"/>
    </location>
</feature>
<dbReference type="PROSITE" id="PS50850">
    <property type="entry name" value="MFS"/>
    <property type="match status" value="1"/>
</dbReference>
<protein>
    <submittedName>
        <fullName evidence="9">MFS transporter</fullName>
    </submittedName>
</protein>
<keyword evidence="4 7" id="KW-0812">Transmembrane</keyword>
<evidence type="ECO:0000313" key="10">
    <source>
        <dbReference type="Proteomes" id="UP000279994"/>
    </source>
</evidence>
<feature type="transmembrane region" description="Helical" evidence="7">
    <location>
        <begin position="397"/>
        <end position="414"/>
    </location>
</feature>
<evidence type="ECO:0000256" key="7">
    <source>
        <dbReference type="SAM" id="Phobius"/>
    </source>
</evidence>
<comment type="subcellular location">
    <subcellularLocation>
        <location evidence="1">Cell membrane</location>
        <topology evidence="1">Multi-pass membrane protein</topology>
    </subcellularLocation>
</comment>
<dbReference type="GO" id="GO:0022857">
    <property type="term" value="F:transmembrane transporter activity"/>
    <property type="evidence" value="ECO:0007669"/>
    <property type="project" value="InterPro"/>
</dbReference>
<feature type="transmembrane region" description="Helical" evidence="7">
    <location>
        <begin position="141"/>
        <end position="163"/>
    </location>
</feature>
<evidence type="ECO:0000256" key="4">
    <source>
        <dbReference type="ARBA" id="ARBA00022692"/>
    </source>
</evidence>
<dbReference type="EMBL" id="RJSF01000003">
    <property type="protein sequence ID" value="RNM17395.1"/>
    <property type="molecule type" value="Genomic_DNA"/>
</dbReference>
<dbReference type="Gene3D" id="1.20.1720.10">
    <property type="entry name" value="Multidrug resistance protein D"/>
    <property type="match status" value="1"/>
</dbReference>
<evidence type="ECO:0000259" key="8">
    <source>
        <dbReference type="PROSITE" id="PS50850"/>
    </source>
</evidence>
<dbReference type="PANTHER" id="PTHR42718">
    <property type="entry name" value="MAJOR FACILITATOR SUPERFAMILY MULTIDRUG TRANSPORTER MFSC"/>
    <property type="match status" value="1"/>
</dbReference>
<evidence type="ECO:0000256" key="3">
    <source>
        <dbReference type="ARBA" id="ARBA00022475"/>
    </source>
</evidence>
<feature type="transmembrane region" description="Helical" evidence="7">
    <location>
        <begin position="227"/>
        <end position="244"/>
    </location>
</feature>
<keyword evidence="2" id="KW-0813">Transport</keyword>
<organism evidence="9 10">
    <name type="scientific">Nocardioides pocheonensis</name>
    <dbReference type="NCBI Taxonomy" id="661485"/>
    <lineage>
        <taxon>Bacteria</taxon>
        <taxon>Bacillati</taxon>
        <taxon>Actinomycetota</taxon>
        <taxon>Actinomycetes</taxon>
        <taxon>Propionibacteriales</taxon>
        <taxon>Nocardioidaceae</taxon>
        <taxon>Nocardioides</taxon>
    </lineage>
</organism>
<feature type="transmembrane region" description="Helical" evidence="7">
    <location>
        <begin position="108"/>
        <end position="129"/>
    </location>
</feature>
<dbReference type="GO" id="GO:0005886">
    <property type="term" value="C:plasma membrane"/>
    <property type="evidence" value="ECO:0007669"/>
    <property type="project" value="UniProtKB-SubCell"/>
</dbReference>
<feature type="transmembrane region" description="Helical" evidence="7">
    <location>
        <begin position="20"/>
        <end position="42"/>
    </location>
</feature>
<evidence type="ECO:0000256" key="2">
    <source>
        <dbReference type="ARBA" id="ARBA00022448"/>
    </source>
</evidence>
<feature type="transmembrane region" description="Helical" evidence="7">
    <location>
        <begin position="256"/>
        <end position="283"/>
    </location>
</feature>
<evidence type="ECO:0000313" key="9">
    <source>
        <dbReference type="EMBL" id="RNM17395.1"/>
    </source>
</evidence>
<dbReference type="SUPFAM" id="SSF103473">
    <property type="entry name" value="MFS general substrate transporter"/>
    <property type="match status" value="1"/>
</dbReference>
<dbReference type="Gene3D" id="1.20.1250.20">
    <property type="entry name" value="MFS general substrate transporter like domains"/>
    <property type="match status" value="1"/>
</dbReference>
<evidence type="ECO:0000256" key="1">
    <source>
        <dbReference type="ARBA" id="ARBA00004651"/>
    </source>
</evidence>
<gene>
    <name evidence="9" type="ORF">EFL26_00990</name>
</gene>
<dbReference type="Proteomes" id="UP000279994">
    <property type="component" value="Unassembled WGS sequence"/>
</dbReference>
<keyword evidence="3" id="KW-1003">Cell membrane</keyword>
<dbReference type="PANTHER" id="PTHR42718:SF46">
    <property type="entry name" value="BLR6921 PROTEIN"/>
    <property type="match status" value="1"/>
</dbReference>
<feature type="domain" description="Major facilitator superfamily (MFS) profile" evidence="8">
    <location>
        <begin position="16"/>
        <end position="452"/>
    </location>
</feature>
<reference evidence="9 10" key="1">
    <citation type="submission" date="2018-11" db="EMBL/GenBank/DDBJ databases">
        <authorList>
            <person name="Li F."/>
        </authorList>
    </citation>
    <scope>NUCLEOTIDE SEQUENCE [LARGE SCALE GENOMIC DNA]</scope>
    <source>
        <strain evidence="9 10">Gsoil 818</strain>
    </source>
</reference>
<sequence>MAEAAAVPASDDVGRGLVGAFLTASLMPLNSTMVAVAVPAIARSVGHGPAAVTQALVATYLIAAIALQSPGGKLGDRLGHWRVLALGQAIVATGAILGFLATSLPMLAGARVLMATGGALAVPATLALLRVSLPLERRGRAFGTFGAVMALAAALGPIVGGVLVDAFGWEAVFVANVPVLAAAAILVASVDRGVDVRRTGRFDVLGSVLLTTTLVLLVLAAQERASVSVALVLGGLVALAAFVAHERRVEDPVVAFDLFASAAFTAGTLLICLQNLVMYALLFEVPLVLEERFDLGARQTGQLLIFLMVAMVLTSLGAGRLTERAGPRALAVTGSLICLAALVVLRLVPLSAAGEVRLPLALLGIGLGLCGPAAQTASLSAVASARSGMAAGVSSTMRYLGGVAGIAFLGRALDLHGSRAAVLAEHHHMVEIFLGVLVLGLLCAVRMPGVARRVPQAQA</sequence>